<evidence type="ECO:0008006" key="3">
    <source>
        <dbReference type="Google" id="ProtNLM"/>
    </source>
</evidence>
<gene>
    <name evidence="1" type="ORF">EG19_09395</name>
</gene>
<keyword evidence="2" id="KW-1185">Reference proteome</keyword>
<protein>
    <recommendedName>
        <fullName evidence="3">RHS repeat protein</fullName>
    </recommendedName>
</protein>
<name>A0A062XK05_9BACT</name>
<comment type="caution">
    <text evidence="1">The sequence shown here is derived from an EMBL/GenBank/DDBJ whole genome shotgun (WGS) entry which is preliminary data.</text>
</comment>
<reference evidence="1 2" key="1">
    <citation type="submission" date="2014-04" db="EMBL/GenBank/DDBJ databases">
        <title>The Genome Sequence of Thermoanaerobaculum aquaticum MP-01, The First Cultivated Group 23 Acidobacterium.</title>
        <authorList>
            <person name="Stamps B.W."/>
            <person name="Losey N.A."/>
            <person name="Lawson P.A."/>
            <person name="Stevenson B.S."/>
        </authorList>
    </citation>
    <scope>NUCLEOTIDE SEQUENCE [LARGE SCALE GENOMIC DNA]</scope>
    <source>
        <strain evidence="1 2">MP-01</strain>
    </source>
</reference>
<accession>A0A062XK05</accession>
<evidence type="ECO:0000313" key="2">
    <source>
        <dbReference type="Proteomes" id="UP000027284"/>
    </source>
</evidence>
<organism evidence="1 2">
    <name type="scientific">Thermoanaerobaculum aquaticum</name>
    <dbReference type="NCBI Taxonomy" id="1312852"/>
    <lineage>
        <taxon>Bacteria</taxon>
        <taxon>Pseudomonadati</taxon>
        <taxon>Acidobacteriota</taxon>
        <taxon>Thermoanaerobaculia</taxon>
        <taxon>Thermoanaerobaculales</taxon>
        <taxon>Thermoanaerobaculaceae</taxon>
        <taxon>Thermoanaerobaculum</taxon>
    </lineage>
</organism>
<dbReference type="Gene3D" id="2.180.10.10">
    <property type="entry name" value="RHS repeat-associated core"/>
    <property type="match status" value="1"/>
</dbReference>
<dbReference type="Proteomes" id="UP000027284">
    <property type="component" value="Unassembled WGS sequence"/>
</dbReference>
<proteinExistence type="predicted"/>
<dbReference type="EMBL" id="JMFG01000043">
    <property type="protein sequence ID" value="KDA52862.1"/>
    <property type="molecule type" value="Genomic_DNA"/>
</dbReference>
<dbReference type="AlphaFoldDB" id="A0A062XK05"/>
<evidence type="ECO:0000313" key="1">
    <source>
        <dbReference type="EMBL" id="KDA52862.1"/>
    </source>
</evidence>
<sequence length="152" mass="16949">MSRLRRWQRKQGTSILADESYSFDAFGNLTNYAGRTLPVLGSTNRLAGASYDASGNLSLWAGFSYTWDVVNQMTGVQGNGLSRRFAYTAAGERMLEWDQNLSCYTLSLRGLAGEVLREVTYSYGVSSNSWQVFWEKDTAWAGGRFLPVVSRA</sequence>
<dbReference type="STRING" id="1312852.EG19_09395"/>